<protein>
    <submittedName>
        <fullName evidence="2">Uncharacterized protein</fullName>
    </submittedName>
</protein>
<reference evidence="2" key="1">
    <citation type="journal article" date="2023" name="G3 (Bethesda)">
        <title>A reference genome for the long-term kleptoplast-retaining sea slug Elysia crispata morphotype clarki.</title>
        <authorList>
            <person name="Eastman K.E."/>
            <person name="Pendleton A.L."/>
            <person name="Shaikh M.A."/>
            <person name="Suttiyut T."/>
            <person name="Ogas R."/>
            <person name="Tomko P."/>
            <person name="Gavelis G."/>
            <person name="Widhalm J.R."/>
            <person name="Wisecaver J.H."/>
        </authorList>
    </citation>
    <scope>NUCLEOTIDE SEQUENCE</scope>
    <source>
        <strain evidence="2">ECLA1</strain>
    </source>
</reference>
<evidence type="ECO:0000256" key="1">
    <source>
        <dbReference type="SAM" id="MobiDB-lite"/>
    </source>
</evidence>
<evidence type="ECO:0000313" key="3">
    <source>
        <dbReference type="Proteomes" id="UP001283361"/>
    </source>
</evidence>
<sequence length="106" mass="11494">MQGKGVTKFRIKYLERRLNSHSLHTQAPPCGKFPISASRDRKHHGQIERRDATPPLSDSTGPPGSDGCGDGSCDDARGPGMAVRKRQEDDGLQVPQTKRFAAPTGL</sequence>
<dbReference type="AlphaFoldDB" id="A0AAE1CU72"/>
<feature type="region of interest" description="Disordered" evidence="1">
    <location>
        <begin position="18"/>
        <end position="106"/>
    </location>
</feature>
<dbReference type="Proteomes" id="UP001283361">
    <property type="component" value="Unassembled WGS sequence"/>
</dbReference>
<feature type="compositionally biased region" description="Low complexity" evidence="1">
    <location>
        <begin position="53"/>
        <end position="63"/>
    </location>
</feature>
<proteinExistence type="predicted"/>
<dbReference type="EMBL" id="JAWDGP010006800">
    <property type="protein sequence ID" value="KAK3735324.1"/>
    <property type="molecule type" value="Genomic_DNA"/>
</dbReference>
<gene>
    <name evidence="2" type="ORF">RRG08_019739</name>
</gene>
<organism evidence="2 3">
    <name type="scientific">Elysia crispata</name>
    <name type="common">lettuce slug</name>
    <dbReference type="NCBI Taxonomy" id="231223"/>
    <lineage>
        <taxon>Eukaryota</taxon>
        <taxon>Metazoa</taxon>
        <taxon>Spiralia</taxon>
        <taxon>Lophotrochozoa</taxon>
        <taxon>Mollusca</taxon>
        <taxon>Gastropoda</taxon>
        <taxon>Heterobranchia</taxon>
        <taxon>Euthyneura</taxon>
        <taxon>Panpulmonata</taxon>
        <taxon>Sacoglossa</taxon>
        <taxon>Placobranchoidea</taxon>
        <taxon>Plakobranchidae</taxon>
        <taxon>Elysia</taxon>
    </lineage>
</organism>
<evidence type="ECO:0000313" key="2">
    <source>
        <dbReference type="EMBL" id="KAK3735324.1"/>
    </source>
</evidence>
<keyword evidence="3" id="KW-1185">Reference proteome</keyword>
<comment type="caution">
    <text evidence="2">The sequence shown here is derived from an EMBL/GenBank/DDBJ whole genome shotgun (WGS) entry which is preliminary data.</text>
</comment>
<accession>A0AAE1CU72</accession>
<name>A0AAE1CU72_9GAST</name>